<evidence type="ECO:0000259" key="7">
    <source>
        <dbReference type="Pfam" id="PF02776"/>
    </source>
</evidence>
<evidence type="ECO:0000256" key="1">
    <source>
        <dbReference type="ARBA" id="ARBA00007812"/>
    </source>
</evidence>
<comment type="similarity">
    <text evidence="1 3">Belongs to the TPP enzyme family.</text>
</comment>
<dbReference type="CDD" id="cd07035">
    <property type="entry name" value="TPP_PYR_POX_like"/>
    <property type="match status" value="1"/>
</dbReference>
<dbReference type="Gene3D" id="3.40.50.1220">
    <property type="entry name" value="TPP-binding domain"/>
    <property type="match status" value="1"/>
</dbReference>
<dbReference type="InterPro" id="IPR011766">
    <property type="entry name" value="TPP_enzyme_TPP-bd"/>
</dbReference>
<feature type="domain" description="Thiamine pyrophosphate enzyme N-terminal TPP-binding" evidence="7">
    <location>
        <begin position="27"/>
        <end position="133"/>
    </location>
</feature>
<dbReference type="SUPFAM" id="SSF52518">
    <property type="entry name" value="Thiamin diphosphate-binding fold (THDP-binding)"/>
    <property type="match status" value="2"/>
</dbReference>
<evidence type="ECO:0000259" key="6">
    <source>
        <dbReference type="Pfam" id="PF02775"/>
    </source>
</evidence>
<proteinExistence type="inferred from homology"/>
<feature type="domain" description="Thiamine pyrophosphate enzyme TPP-binding" evidence="6">
    <location>
        <begin position="425"/>
        <end position="580"/>
    </location>
</feature>
<dbReference type="Gene3D" id="3.40.50.970">
    <property type="match status" value="2"/>
</dbReference>
<dbReference type="RefSeq" id="WP_223019990.1">
    <property type="nucleotide sequence ID" value="NZ_CP078143.1"/>
</dbReference>
<dbReference type="InterPro" id="IPR045229">
    <property type="entry name" value="TPP_enz"/>
</dbReference>
<dbReference type="InterPro" id="IPR012001">
    <property type="entry name" value="Thiamin_PyroP_enz_TPP-bd_dom"/>
</dbReference>
<dbReference type="Pfam" id="PF02776">
    <property type="entry name" value="TPP_enzyme_N"/>
    <property type="match status" value="1"/>
</dbReference>
<dbReference type="InterPro" id="IPR012000">
    <property type="entry name" value="Thiamin_PyroP_enz_cen_dom"/>
</dbReference>
<sequence length="600" mass="63647">MVALIPVKQPADIERPSGDAAETTQYGSDVVAYTLREAGIAYVALNPGASFRGLHDSLVNFLGNRAPQILLCLHEESAVGLAHGYAKVTGRPMAAAVHSNVGLMHATMAIFNAWCDRMPVVVLGATGPVDASKRRPWIDWIHTAADQGGLVRNYVKWDAQPASAAAAREAVLRGAWLSLNAPMGPVYINLDAEMQESTIDAELPAIDAGRYLSVARSGIDHETVSEVWALIRTARRPVVLAGRVSRDEVSWQRRVALVEAMGARVISDLKVAAAFPTSHQAYAGDLRGRNGAATLEVLKDADLVIALDWVDLNGALTAAFGSTGPECKVVRVGLDHHSHNGWSMDHQAHPPADMVISVDPDRFTDAMVSGAAERATGSAPARPEIPDLPTDQGGALTVEAMALTLRHLVGGKKTCLTHVTLSWDGSFWPFDHPLDYLGSDGGGGLGAGPAHAVGAALALRDMGGDRLPIAICGDGDFLMGVTALWTAVHYKVPLLMIVANNRSFFNDEVHQEKVARMRGRDVSNKWIGMRMSDPNIALADMARAQGCMAFGPVTTQAQLESTIKQAITAVEAGKVAVVEVITDASYPATLVSALTGAAKN</sequence>
<dbReference type="InterPro" id="IPR029035">
    <property type="entry name" value="DHS-like_NAD/FAD-binding_dom"/>
</dbReference>
<evidence type="ECO:0000256" key="3">
    <source>
        <dbReference type="RuleBase" id="RU362132"/>
    </source>
</evidence>
<name>A0ABW0T6W3_9HYPH</name>
<dbReference type="SUPFAM" id="SSF52467">
    <property type="entry name" value="DHS-like NAD/FAD-binding domain"/>
    <property type="match status" value="1"/>
</dbReference>
<dbReference type="Proteomes" id="UP001596107">
    <property type="component" value="Unassembled WGS sequence"/>
</dbReference>
<dbReference type="Pfam" id="PF02775">
    <property type="entry name" value="TPP_enzyme_C"/>
    <property type="match status" value="1"/>
</dbReference>
<reference evidence="9" key="1">
    <citation type="journal article" date="2019" name="Int. J. Syst. Evol. Microbiol.">
        <title>The Global Catalogue of Microorganisms (GCM) 10K type strain sequencing project: providing services to taxonomists for standard genome sequencing and annotation.</title>
        <authorList>
            <consortium name="The Broad Institute Genomics Platform"/>
            <consortium name="The Broad Institute Genome Sequencing Center for Infectious Disease"/>
            <person name="Wu L."/>
            <person name="Ma J."/>
        </authorList>
    </citation>
    <scope>NUCLEOTIDE SEQUENCE [LARGE SCALE GENOMIC DNA]</scope>
    <source>
        <strain evidence="9">JCM 3366</strain>
    </source>
</reference>
<feature type="domain" description="Thiamine pyrophosphate enzyme central" evidence="5">
    <location>
        <begin position="225"/>
        <end position="307"/>
    </location>
</feature>
<evidence type="ECO:0000313" key="8">
    <source>
        <dbReference type="EMBL" id="MFC5584195.1"/>
    </source>
</evidence>
<evidence type="ECO:0000256" key="4">
    <source>
        <dbReference type="SAM" id="MobiDB-lite"/>
    </source>
</evidence>
<dbReference type="Pfam" id="PF00205">
    <property type="entry name" value="TPP_enzyme_M"/>
    <property type="match status" value="1"/>
</dbReference>
<dbReference type="PANTHER" id="PTHR18968:SF13">
    <property type="entry name" value="ACETOLACTATE SYNTHASE CATALYTIC SUBUNIT, MITOCHONDRIAL"/>
    <property type="match status" value="1"/>
</dbReference>
<dbReference type="EMBL" id="JBHSNB010000001">
    <property type="protein sequence ID" value="MFC5584195.1"/>
    <property type="molecule type" value="Genomic_DNA"/>
</dbReference>
<evidence type="ECO:0000259" key="5">
    <source>
        <dbReference type="Pfam" id="PF00205"/>
    </source>
</evidence>
<protein>
    <submittedName>
        <fullName evidence="8">Thiamine pyrophosphate-binding protein</fullName>
    </submittedName>
</protein>
<organism evidence="8 9">
    <name type="scientific">Nitratireductor kimnyeongensis</name>
    <dbReference type="NCBI Taxonomy" id="430679"/>
    <lineage>
        <taxon>Bacteria</taxon>
        <taxon>Pseudomonadati</taxon>
        <taxon>Pseudomonadota</taxon>
        <taxon>Alphaproteobacteria</taxon>
        <taxon>Hyphomicrobiales</taxon>
        <taxon>Phyllobacteriaceae</taxon>
        <taxon>Nitratireductor</taxon>
    </lineage>
</organism>
<keyword evidence="2 3" id="KW-0786">Thiamine pyrophosphate</keyword>
<dbReference type="InterPro" id="IPR029061">
    <property type="entry name" value="THDP-binding"/>
</dbReference>
<comment type="caution">
    <text evidence="8">The sequence shown here is derived from an EMBL/GenBank/DDBJ whole genome shotgun (WGS) entry which is preliminary data.</text>
</comment>
<gene>
    <name evidence="8" type="ORF">ACFPOD_03655</name>
</gene>
<dbReference type="PANTHER" id="PTHR18968">
    <property type="entry name" value="THIAMINE PYROPHOSPHATE ENZYMES"/>
    <property type="match status" value="1"/>
</dbReference>
<keyword evidence="9" id="KW-1185">Reference proteome</keyword>
<evidence type="ECO:0000256" key="2">
    <source>
        <dbReference type="ARBA" id="ARBA00023052"/>
    </source>
</evidence>
<evidence type="ECO:0000313" key="9">
    <source>
        <dbReference type="Proteomes" id="UP001596107"/>
    </source>
</evidence>
<feature type="region of interest" description="Disordered" evidence="4">
    <location>
        <begin position="1"/>
        <end position="21"/>
    </location>
</feature>
<accession>A0ABW0T6W3</accession>